<dbReference type="PANTHER" id="PTHR13501">
    <property type="entry name" value="CHLOROPLAST 50S RIBOSOMAL PROTEIN L22-RELATED"/>
    <property type="match status" value="1"/>
</dbReference>
<dbReference type="NCBIfam" id="TIGR01044">
    <property type="entry name" value="rplV_bact"/>
    <property type="match status" value="1"/>
</dbReference>
<dbReference type="Gene3D" id="3.90.470.10">
    <property type="entry name" value="Ribosomal protein L22/L17"/>
    <property type="match status" value="1"/>
</dbReference>
<evidence type="ECO:0000256" key="7">
    <source>
        <dbReference type="HAMAP-Rule" id="MF_01331"/>
    </source>
</evidence>
<evidence type="ECO:0000256" key="5">
    <source>
        <dbReference type="ARBA" id="ARBA00023274"/>
    </source>
</evidence>
<comment type="subunit">
    <text evidence="7 9">Part of the 50S ribosomal subunit.</text>
</comment>
<gene>
    <name evidence="7" type="primary">rplV</name>
    <name evidence="12" type="ORF">COU11_02430</name>
</gene>
<dbReference type="GO" id="GO:0019843">
    <property type="term" value="F:rRNA binding"/>
    <property type="evidence" value="ECO:0007669"/>
    <property type="project" value="UniProtKB-UniRule"/>
</dbReference>
<dbReference type="InterPro" id="IPR001063">
    <property type="entry name" value="Ribosomal_uL22"/>
</dbReference>
<comment type="caution">
    <text evidence="12">The sequence shown here is derived from an EMBL/GenBank/DDBJ whole genome shotgun (WGS) entry which is preliminary data.</text>
</comment>
<comment type="similarity">
    <text evidence="1 7 8">Belongs to the universal ribosomal protein uL22 family.</text>
</comment>
<dbReference type="InterPro" id="IPR005727">
    <property type="entry name" value="Ribosomal_uL22_bac/chlpt-type"/>
</dbReference>
<dbReference type="CDD" id="cd00336">
    <property type="entry name" value="Ribosomal_L22"/>
    <property type="match status" value="1"/>
</dbReference>
<dbReference type="PROSITE" id="PS00464">
    <property type="entry name" value="RIBOSOMAL_L22"/>
    <property type="match status" value="1"/>
</dbReference>
<reference evidence="13" key="1">
    <citation type="submission" date="2017-09" db="EMBL/GenBank/DDBJ databases">
        <title>Depth-based differentiation of microbial function through sediment-hosted aquifers and enrichment of novel symbionts in the deep terrestrial subsurface.</title>
        <authorList>
            <person name="Probst A.J."/>
            <person name="Ladd B."/>
            <person name="Jarett J.K."/>
            <person name="Geller-Mcgrath D.E."/>
            <person name="Sieber C.M.K."/>
            <person name="Emerson J.B."/>
            <person name="Anantharaman K."/>
            <person name="Thomas B.C."/>
            <person name="Malmstrom R."/>
            <person name="Stieglmeier M."/>
            <person name="Klingl A."/>
            <person name="Woyke T."/>
            <person name="Ryan C.M."/>
            <person name="Banfield J.F."/>
        </authorList>
    </citation>
    <scope>NUCLEOTIDE SEQUENCE [LARGE SCALE GENOMIC DNA]</scope>
</reference>
<feature type="compositionally biased region" description="Basic and acidic residues" evidence="11">
    <location>
        <begin position="148"/>
        <end position="161"/>
    </location>
</feature>
<dbReference type="HAMAP" id="MF_01331_B">
    <property type="entry name" value="Ribosomal_uL22_B"/>
    <property type="match status" value="1"/>
</dbReference>
<dbReference type="InterPro" id="IPR047867">
    <property type="entry name" value="Ribosomal_uL22_bac/org-type"/>
</dbReference>
<dbReference type="GO" id="GO:0006412">
    <property type="term" value="P:translation"/>
    <property type="evidence" value="ECO:0007669"/>
    <property type="project" value="UniProtKB-UniRule"/>
</dbReference>
<evidence type="ECO:0000256" key="8">
    <source>
        <dbReference type="RuleBase" id="RU004005"/>
    </source>
</evidence>
<accession>A0A2H0UKX4</accession>
<evidence type="ECO:0000256" key="9">
    <source>
        <dbReference type="RuleBase" id="RU004006"/>
    </source>
</evidence>
<keyword evidence="4 7" id="KW-0689">Ribosomal protein</keyword>
<keyword evidence="3 7" id="KW-0694">RNA-binding</keyword>
<evidence type="ECO:0000256" key="2">
    <source>
        <dbReference type="ARBA" id="ARBA00022730"/>
    </source>
</evidence>
<dbReference type="Proteomes" id="UP000229526">
    <property type="component" value="Unassembled WGS sequence"/>
</dbReference>
<proteinExistence type="inferred from homology"/>
<dbReference type="GO" id="GO:0022625">
    <property type="term" value="C:cytosolic large ribosomal subunit"/>
    <property type="evidence" value="ECO:0007669"/>
    <property type="project" value="TreeGrafter"/>
</dbReference>
<evidence type="ECO:0000313" key="13">
    <source>
        <dbReference type="Proteomes" id="UP000229526"/>
    </source>
</evidence>
<dbReference type="GO" id="GO:0003735">
    <property type="term" value="F:structural constituent of ribosome"/>
    <property type="evidence" value="ECO:0007669"/>
    <property type="project" value="InterPro"/>
</dbReference>
<keyword evidence="2 7" id="KW-0699">rRNA-binding</keyword>
<evidence type="ECO:0000256" key="11">
    <source>
        <dbReference type="SAM" id="MobiDB-lite"/>
    </source>
</evidence>
<dbReference type="EMBL" id="PFBD01000020">
    <property type="protein sequence ID" value="PIR87062.1"/>
    <property type="molecule type" value="Genomic_DNA"/>
</dbReference>
<comment type="function">
    <text evidence="7 10">This protein binds specifically to 23S rRNA; its binding is stimulated by other ribosomal proteins, e.g., L4, L17, and L20. It is important during the early stages of 50S assembly. It makes multiple contacts with different domains of the 23S rRNA in the assembled 50S subunit and ribosome.</text>
</comment>
<feature type="region of interest" description="Disordered" evidence="11">
    <location>
        <begin position="121"/>
        <end position="174"/>
    </location>
</feature>
<dbReference type="PANTHER" id="PTHR13501:SF8">
    <property type="entry name" value="LARGE RIBOSOMAL SUBUNIT PROTEIN UL22M"/>
    <property type="match status" value="1"/>
</dbReference>
<dbReference type="AlphaFoldDB" id="A0A2H0UKX4"/>
<dbReference type="Pfam" id="PF00237">
    <property type="entry name" value="Ribosomal_L22"/>
    <property type="match status" value="1"/>
</dbReference>
<comment type="function">
    <text evidence="7">The globular domain of the protein is located near the polypeptide exit tunnel on the outside of the subunit, while an extended beta-hairpin is found that lines the wall of the exit tunnel in the center of the 70S ribosome.</text>
</comment>
<organism evidence="12 13">
    <name type="scientific">Candidatus Harrisonbacteria bacterium CG10_big_fil_rev_8_21_14_0_10_49_15</name>
    <dbReference type="NCBI Taxonomy" id="1974587"/>
    <lineage>
        <taxon>Bacteria</taxon>
        <taxon>Candidatus Harrisoniibacteriota</taxon>
    </lineage>
</organism>
<keyword evidence="5 7" id="KW-0687">Ribonucleoprotein</keyword>
<sequence>MTKTQKAQLRYLNITPRKVRLIAATLRGLSTQEAEAQLLLRSQRSSMPLLKLLRSAVANAKNNELDTDRLVISEILVNGGPVLKRYLPRAQGRASLLLKRTSHISLTLTELEAGPRKRFAIVPKAKKDKKKDSDKPAKAAVKKPASAVKREDDSKAAKEAKPGTLKKMFQRKSV</sequence>
<evidence type="ECO:0000256" key="6">
    <source>
        <dbReference type="ARBA" id="ARBA00035207"/>
    </source>
</evidence>
<evidence type="ECO:0000256" key="1">
    <source>
        <dbReference type="ARBA" id="ARBA00009451"/>
    </source>
</evidence>
<dbReference type="InterPro" id="IPR036394">
    <property type="entry name" value="Ribosomal_uL22_sf"/>
</dbReference>
<evidence type="ECO:0000313" key="12">
    <source>
        <dbReference type="EMBL" id="PIR87062.1"/>
    </source>
</evidence>
<evidence type="ECO:0000256" key="3">
    <source>
        <dbReference type="ARBA" id="ARBA00022884"/>
    </source>
</evidence>
<protein>
    <recommendedName>
        <fullName evidence="6 7">Large ribosomal subunit protein uL22</fullName>
    </recommendedName>
</protein>
<name>A0A2H0UKX4_9BACT</name>
<feature type="compositionally biased region" description="Low complexity" evidence="11">
    <location>
        <begin position="138"/>
        <end position="147"/>
    </location>
</feature>
<dbReference type="SUPFAM" id="SSF54843">
    <property type="entry name" value="Ribosomal protein L22"/>
    <property type="match status" value="1"/>
</dbReference>
<evidence type="ECO:0000256" key="10">
    <source>
        <dbReference type="RuleBase" id="RU004008"/>
    </source>
</evidence>
<dbReference type="InterPro" id="IPR018260">
    <property type="entry name" value="Ribosomal_uL22_CS"/>
</dbReference>
<evidence type="ECO:0000256" key="4">
    <source>
        <dbReference type="ARBA" id="ARBA00022980"/>
    </source>
</evidence>